<evidence type="ECO:0000313" key="2">
    <source>
        <dbReference type="Proteomes" id="UP000323917"/>
    </source>
</evidence>
<dbReference type="AlphaFoldDB" id="A0A5B9QI35"/>
<proteinExistence type="predicted"/>
<dbReference type="KEGG" id="bgok:Pr1d_11510"/>
<organism evidence="1 2">
    <name type="scientific">Bythopirellula goksoeyrii</name>
    <dbReference type="NCBI Taxonomy" id="1400387"/>
    <lineage>
        <taxon>Bacteria</taxon>
        <taxon>Pseudomonadati</taxon>
        <taxon>Planctomycetota</taxon>
        <taxon>Planctomycetia</taxon>
        <taxon>Pirellulales</taxon>
        <taxon>Lacipirellulaceae</taxon>
        <taxon>Bythopirellula</taxon>
    </lineage>
</organism>
<dbReference type="Proteomes" id="UP000323917">
    <property type="component" value="Chromosome"/>
</dbReference>
<reference evidence="1 2" key="1">
    <citation type="submission" date="2019-08" db="EMBL/GenBank/DDBJ databases">
        <title>Deep-cultivation of Planctomycetes and their phenomic and genomic characterization uncovers novel biology.</title>
        <authorList>
            <person name="Wiegand S."/>
            <person name="Jogler M."/>
            <person name="Boedeker C."/>
            <person name="Pinto D."/>
            <person name="Vollmers J."/>
            <person name="Rivas-Marin E."/>
            <person name="Kohn T."/>
            <person name="Peeters S.H."/>
            <person name="Heuer A."/>
            <person name="Rast P."/>
            <person name="Oberbeckmann S."/>
            <person name="Bunk B."/>
            <person name="Jeske O."/>
            <person name="Meyerdierks A."/>
            <person name="Storesund J.E."/>
            <person name="Kallscheuer N."/>
            <person name="Luecker S."/>
            <person name="Lage O.M."/>
            <person name="Pohl T."/>
            <person name="Merkel B.J."/>
            <person name="Hornburger P."/>
            <person name="Mueller R.-W."/>
            <person name="Bruemmer F."/>
            <person name="Labrenz M."/>
            <person name="Spormann A.M."/>
            <person name="Op den Camp H."/>
            <person name="Overmann J."/>
            <person name="Amann R."/>
            <person name="Jetten M.S.M."/>
            <person name="Mascher T."/>
            <person name="Medema M.H."/>
            <person name="Devos D.P."/>
            <person name="Kaster A.-K."/>
            <person name="Ovreas L."/>
            <person name="Rohde M."/>
            <person name="Galperin M.Y."/>
            <person name="Jogler C."/>
        </authorList>
    </citation>
    <scope>NUCLEOTIDE SEQUENCE [LARGE SCALE GENOMIC DNA]</scope>
    <source>
        <strain evidence="1 2">Pr1d</strain>
    </source>
</reference>
<dbReference type="EMBL" id="CP042913">
    <property type="protein sequence ID" value="QEG33881.1"/>
    <property type="molecule type" value="Genomic_DNA"/>
</dbReference>
<protein>
    <submittedName>
        <fullName evidence="1">Uncharacterized protein</fullName>
    </submittedName>
</protein>
<sequence>MTAWQHCCLECFSRKQRLSTATVDASLRVALVRFTSHQVIIPLVQTELDRSIGMQARFELN</sequence>
<accession>A0A5B9QI35</accession>
<keyword evidence="2" id="KW-1185">Reference proteome</keyword>
<evidence type="ECO:0000313" key="1">
    <source>
        <dbReference type="EMBL" id="QEG33881.1"/>
    </source>
</evidence>
<gene>
    <name evidence="1" type="ORF">Pr1d_11510</name>
</gene>
<name>A0A5B9QI35_9BACT</name>